<sequence>MMAASLMPFVVFCSMLCMWTGVECWSYFYSNVTMDWESARTWCKENYTDMVAIQNREEIEHLKRVLPKKAGYYWIGIRKVNDVWTWVGTNKSLTAEATNWAHGEPNNGQNGIISGQAEDCVEMYIKREKDEGKWNDERCSKKKTALCYTAACKSDSCIHGECVETINSHMCKCSSGFYGEKCEQVVQCNKDQVIKPEKGSVTCSHKYKNFSYESLCQYSCEEGYRLNMSEPQKCQETGTWSKQSPTCELIQCQELSAPERGFMNCSDPLRNFSYSSSCRFTCMEGYELDDSSSITLQCESSGKWNASKPSCVAVQCPALQNPDNGFITCEDDTNMRFSYGKRCNLSCAPGYHLVGPEMITCTSEAVWSEKMPLCEAVQCPTLKDPENGSLKCIDGHGYEKNCSFSCDPGFELQGVHTIQCSEDGQWSNDIPTCKAIQCPALQDLENGALSCEGDMEMRFSYRKTCSFNCDPGFKLQGAHSIQCSKDKTWTDATPSCTAVQCPALQDLENGVLSCEDDTEMRFSYKKSCTFKCVPGHRLVGPSEVTCTAEAQWSEKMPHCEAITCQNPDGAAHMIVECSKPSTDLDPSSTCSFSCEAGFELRGANTTTCSQDGQWNEALPTCKAIRCPLLDAPENGHINCSDSQPVFNSQCSFTCDQDYTLDGHEILTCDRRGSWTGKNPTCQASSAPATVITTGVAAGATALATGVSLIMWILKKMKQRASKFELNSTSDSEEPLQVYKSSSDSLV</sequence>
<feature type="domain" description="Sushi" evidence="24">
    <location>
        <begin position="624"/>
        <end position="683"/>
    </location>
</feature>
<evidence type="ECO:0000256" key="4">
    <source>
        <dbReference type="ARBA" id="ARBA00022536"/>
    </source>
</evidence>
<dbReference type="GO" id="GO:0007155">
    <property type="term" value="P:cell adhesion"/>
    <property type="evidence" value="ECO:0007669"/>
    <property type="project" value="UniProtKB-KW"/>
</dbReference>
<keyword evidence="11" id="KW-0106">Calcium</keyword>
<feature type="disulfide bond" evidence="18">
    <location>
        <begin position="594"/>
        <end position="621"/>
    </location>
</feature>
<dbReference type="PROSITE" id="PS01186">
    <property type="entry name" value="EGF_2"/>
    <property type="match status" value="1"/>
</dbReference>
<dbReference type="GO" id="GO:0005886">
    <property type="term" value="C:plasma membrane"/>
    <property type="evidence" value="ECO:0007669"/>
    <property type="project" value="UniProtKB-SubCell"/>
</dbReference>
<dbReference type="Proteomes" id="UP000002852">
    <property type="component" value="Unassembled WGS sequence"/>
</dbReference>
<evidence type="ECO:0000256" key="14">
    <source>
        <dbReference type="ARBA" id="ARBA00023136"/>
    </source>
</evidence>
<evidence type="ECO:0000256" key="7">
    <source>
        <dbReference type="ARBA" id="ARBA00022723"/>
    </source>
</evidence>
<feature type="disulfide bond" evidence="18">
    <location>
        <begin position="406"/>
        <end position="433"/>
    </location>
</feature>
<feature type="region of interest" description="Disordered" evidence="19">
    <location>
        <begin position="724"/>
        <end position="746"/>
    </location>
</feature>
<dbReference type="PROSITE" id="PS00615">
    <property type="entry name" value="C_TYPE_LECTIN_1"/>
    <property type="match status" value="1"/>
</dbReference>
<feature type="disulfide bond" evidence="17">
    <location>
        <begin position="152"/>
        <end position="162"/>
    </location>
</feature>
<evidence type="ECO:0000256" key="12">
    <source>
        <dbReference type="ARBA" id="ARBA00022889"/>
    </source>
</evidence>
<dbReference type="Gene3D" id="2.10.70.10">
    <property type="entry name" value="Complement Module, domain 1"/>
    <property type="match status" value="8"/>
</dbReference>
<feature type="disulfide bond" evidence="18">
    <location>
        <begin position="469"/>
        <end position="496"/>
    </location>
</feature>
<dbReference type="GO" id="GO:0030246">
    <property type="term" value="F:carbohydrate binding"/>
    <property type="evidence" value="ECO:0007669"/>
    <property type="project" value="UniProtKB-KW"/>
</dbReference>
<dbReference type="PROSITE" id="PS50026">
    <property type="entry name" value="EGF_3"/>
    <property type="match status" value="1"/>
</dbReference>
<evidence type="ECO:0000259" key="22">
    <source>
        <dbReference type="PROSITE" id="PS50026"/>
    </source>
</evidence>
<dbReference type="Pfam" id="PF00059">
    <property type="entry name" value="Lectin_C"/>
    <property type="match status" value="1"/>
</dbReference>
<dbReference type="InterPro" id="IPR016186">
    <property type="entry name" value="C-type_lectin-like/link_sf"/>
</dbReference>
<feature type="disulfide bond" evidence="18">
    <location>
        <begin position="654"/>
        <end position="681"/>
    </location>
</feature>
<dbReference type="GeneTree" id="ENSGT00940000164633"/>
<keyword evidence="9" id="KW-0430">Lectin</keyword>
<dbReference type="Ensembl" id="ENSXMAT00000013290.2">
    <property type="protein sequence ID" value="ENSXMAP00000013274.2"/>
    <property type="gene ID" value="ENSXMAG00000013235.2"/>
</dbReference>
<feature type="signal peptide" evidence="21">
    <location>
        <begin position="1"/>
        <end position="24"/>
    </location>
</feature>
<dbReference type="InterPro" id="IPR000436">
    <property type="entry name" value="Sushi_SCR_CCP_dom"/>
</dbReference>
<dbReference type="eggNOG" id="KOG4297">
    <property type="taxonomic scope" value="Eukaryota"/>
</dbReference>
<keyword evidence="26" id="KW-1185">Reference proteome</keyword>
<dbReference type="GO" id="GO:0046872">
    <property type="term" value="F:metal ion binding"/>
    <property type="evidence" value="ECO:0007669"/>
    <property type="project" value="UniProtKB-KW"/>
</dbReference>
<evidence type="ECO:0000256" key="8">
    <source>
        <dbReference type="ARBA" id="ARBA00022729"/>
    </source>
</evidence>
<feature type="chain" id="PRO_5017345372" evidence="21">
    <location>
        <begin position="25"/>
        <end position="746"/>
    </location>
</feature>
<dbReference type="SUPFAM" id="SSF57535">
    <property type="entry name" value="Complement control module/SCR domain"/>
    <property type="match status" value="8"/>
</dbReference>
<dbReference type="CDD" id="cd00033">
    <property type="entry name" value="CCP"/>
    <property type="match status" value="8"/>
</dbReference>
<evidence type="ECO:0000313" key="25">
    <source>
        <dbReference type="Ensembl" id="ENSXMAP00000013274.2"/>
    </source>
</evidence>
<dbReference type="RefSeq" id="XP_005795808.3">
    <property type="nucleotide sequence ID" value="XM_005795751.3"/>
</dbReference>
<keyword evidence="7" id="KW-0479">Metal-binding</keyword>
<dbReference type="SMART" id="SM00034">
    <property type="entry name" value="CLECT"/>
    <property type="match status" value="1"/>
</dbReference>
<reference evidence="26" key="1">
    <citation type="submission" date="2012-01" db="EMBL/GenBank/DDBJ databases">
        <authorList>
            <person name="Walter R."/>
            <person name="Schartl M."/>
            <person name="Warren W."/>
        </authorList>
    </citation>
    <scope>NUCLEOTIDE SEQUENCE [LARGE SCALE GENOMIC DNA]</scope>
    <source>
        <strain evidence="26">JP 163 A</strain>
    </source>
</reference>
<dbReference type="KEGG" id="xma:102219793"/>
<feature type="domain" description="C-type lectin" evidence="23">
    <location>
        <begin position="22"/>
        <end position="148"/>
    </location>
</feature>
<dbReference type="OrthoDB" id="406096at2759"/>
<reference evidence="26" key="2">
    <citation type="journal article" date="2013" name="Nat. Genet.">
        <title>The genome of the platyfish, Xiphophorus maculatus, provides insights into evolutionary adaptation and several complex traits.</title>
        <authorList>
            <person name="Schartl M."/>
            <person name="Walter R.B."/>
            <person name="Shen Y."/>
            <person name="Garcia T."/>
            <person name="Catchen J."/>
            <person name="Amores A."/>
            <person name="Braasch I."/>
            <person name="Chalopin D."/>
            <person name="Volff J.N."/>
            <person name="Lesch K.P."/>
            <person name="Bisazza A."/>
            <person name="Minx P."/>
            <person name="Hillier L."/>
            <person name="Wilson R.K."/>
            <person name="Fuerstenberg S."/>
            <person name="Boore J."/>
            <person name="Searle S."/>
            <person name="Postlethwait J.H."/>
            <person name="Warren W.C."/>
        </authorList>
    </citation>
    <scope>NUCLEOTIDE SEQUENCE [LARGE SCALE GENOMIC DNA]</scope>
    <source>
        <strain evidence="26">JP 163 A</strain>
    </source>
</reference>
<dbReference type="FunFam" id="3.10.100.10:FF:000007">
    <property type="entry name" value="L-selectin"/>
    <property type="match status" value="1"/>
</dbReference>
<evidence type="ECO:0000256" key="21">
    <source>
        <dbReference type="SAM" id="SignalP"/>
    </source>
</evidence>
<keyword evidence="3" id="KW-1003">Cell membrane</keyword>
<keyword evidence="15 17" id="KW-1015">Disulfide bond</keyword>
<feature type="disulfide bond" evidence="18">
    <location>
        <begin position="532"/>
        <end position="559"/>
    </location>
</feature>
<dbReference type="Pfam" id="PF00084">
    <property type="entry name" value="Sushi"/>
    <property type="match status" value="8"/>
</dbReference>
<keyword evidence="5 18" id="KW-0768">Sushi</keyword>
<feature type="disulfide bond" evidence="17">
    <location>
        <begin position="173"/>
        <end position="182"/>
    </location>
</feature>
<organism evidence="25 26">
    <name type="scientific">Xiphophorus maculatus</name>
    <name type="common">Southern platyfish</name>
    <name type="synonym">Platypoecilus maculatus</name>
    <dbReference type="NCBI Taxonomy" id="8083"/>
    <lineage>
        <taxon>Eukaryota</taxon>
        <taxon>Metazoa</taxon>
        <taxon>Chordata</taxon>
        <taxon>Craniata</taxon>
        <taxon>Vertebrata</taxon>
        <taxon>Euteleostomi</taxon>
        <taxon>Actinopterygii</taxon>
        <taxon>Neopterygii</taxon>
        <taxon>Teleostei</taxon>
        <taxon>Neoteleostei</taxon>
        <taxon>Acanthomorphata</taxon>
        <taxon>Ovalentaria</taxon>
        <taxon>Atherinomorphae</taxon>
        <taxon>Cyprinodontiformes</taxon>
        <taxon>Poeciliidae</taxon>
        <taxon>Poeciliinae</taxon>
        <taxon>Xiphophorus</taxon>
    </lineage>
</organism>
<name>M4AFN0_XIPMA</name>
<evidence type="ECO:0000256" key="20">
    <source>
        <dbReference type="SAM" id="Phobius"/>
    </source>
</evidence>
<dbReference type="OMA" id="FSYGNTC"/>
<feature type="domain" description="Sushi" evidence="24">
    <location>
        <begin position="186"/>
        <end position="249"/>
    </location>
</feature>
<dbReference type="CDD" id="cd03592">
    <property type="entry name" value="CLECT_selectins_like"/>
    <property type="match status" value="1"/>
</dbReference>
<dbReference type="InterPro" id="IPR035976">
    <property type="entry name" value="Sushi/SCR/CCP_sf"/>
</dbReference>
<evidence type="ECO:0000313" key="26">
    <source>
        <dbReference type="Proteomes" id="UP000002852"/>
    </source>
</evidence>
<keyword evidence="4 17" id="KW-0245">EGF-like domain</keyword>
<dbReference type="InterPro" id="IPR001304">
    <property type="entry name" value="C-type_lectin-like"/>
</dbReference>
<keyword evidence="14 20" id="KW-0472">Membrane</keyword>
<dbReference type="InterPro" id="IPR033991">
    <property type="entry name" value="Selectin_CTLD"/>
</dbReference>
<evidence type="ECO:0000256" key="9">
    <source>
        <dbReference type="ARBA" id="ARBA00022734"/>
    </source>
</evidence>
<dbReference type="PANTHER" id="PTHR45656:SF4">
    <property type="entry name" value="PROTEIN CBR-CLEC-78"/>
    <property type="match status" value="1"/>
</dbReference>
<dbReference type="Gene3D" id="3.10.100.10">
    <property type="entry name" value="Mannose-Binding Protein A, subunit A"/>
    <property type="match status" value="1"/>
</dbReference>
<feature type="domain" description="Sushi" evidence="24">
    <location>
        <begin position="377"/>
        <end position="435"/>
    </location>
</feature>
<feature type="domain" description="Sushi" evidence="24">
    <location>
        <begin position="436"/>
        <end position="498"/>
    </location>
</feature>
<dbReference type="InterPro" id="IPR000742">
    <property type="entry name" value="EGF"/>
</dbReference>
<evidence type="ECO:0000256" key="10">
    <source>
        <dbReference type="ARBA" id="ARBA00022737"/>
    </source>
</evidence>
<dbReference type="HOGENOM" id="CLU_020848_0_0_1"/>
<feature type="domain" description="Sushi" evidence="24">
    <location>
        <begin position="499"/>
        <end position="561"/>
    </location>
</feature>
<comment type="subcellular location">
    <subcellularLocation>
        <location evidence="1">Cell membrane</location>
        <topology evidence="1">Single-pass type I membrane protein</topology>
    </subcellularLocation>
</comment>
<evidence type="ECO:0000256" key="16">
    <source>
        <dbReference type="ARBA" id="ARBA00023180"/>
    </source>
</evidence>
<dbReference type="PRINTS" id="PR00343">
    <property type="entry name" value="SELECTIN"/>
</dbReference>
<dbReference type="PROSITE" id="PS50041">
    <property type="entry name" value="C_TYPE_LECTIN_2"/>
    <property type="match status" value="1"/>
</dbReference>
<feature type="disulfide bond" evidence="18">
    <location>
        <begin position="220"/>
        <end position="247"/>
    </location>
</feature>
<evidence type="ECO:0000256" key="18">
    <source>
        <dbReference type="PROSITE-ProRule" id="PRU00302"/>
    </source>
</evidence>
<evidence type="ECO:0000256" key="6">
    <source>
        <dbReference type="ARBA" id="ARBA00022692"/>
    </source>
</evidence>
<keyword evidence="8 21" id="KW-0732">Signal</keyword>
<evidence type="ECO:0000256" key="19">
    <source>
        <dbReference type="SAM" id="MobiDB-lite"/>
    </source>
</evidence>
<comment type="similarity">
    <text evidence="2">Belongs to the selectin/LECAM family.</text>
</comment>
<dbReference type="SUPFAM" id="SSF56436">
    <property type="entry name" value="C-type lectin-like"/>
    <property type="match status" value="1"/>
</dbReference>
<reference evidence="25" key="4">
    <citation type="submission" date="2025-09" db="UniProtKB">
        <authorList>
            <consortium name="Ensembl"/>
        </authorList>
    </citation>
    <scope>IDENTIFICATION</scope>
    <source>
        <strain evidence="25">JP 163 A</strain>
    </source>
</reference>
<evidence type="ECO:0000256" key="15">
    <source>
        <dbReference type="ARBA" id="ARBA00023157"/>
    </source>
</evidence>
<dbReference type="AlphaFoldDB" id="M4AFN0"/>
<feature type="domain" description="Sushi" evidence="24">
    <location>
        <begin position="562"/>
        <end position="623"/>
    </location>
</feature>
<keyword evidence="16" id="KW-0325">Glycoprotein</keyword>
<feature type="transmembrane region" description="Helical" evidence="20">
    <location>
        <begin position="690"/>
        <end position="713"/>
    </location>
</feature>
<evidence type="ECO:0000256" key="13">
    <source>
        <dbReference type="ARBA" id="ARBA00022989"/>
    </source>
</evidence>
<dbReference type="GeneID" id="102219793"/>
<evidence type="ECO:0000259" key="23">
    <source>
        <dbReference type="PROSITE" id="PS50041"/>
    </source>
</evidence>
<feature type="disulfide bond" evidence="18">
    <location>
        <begin position="347"/>
        <end position="374"/>
    </location>
</feature>
<feature type="domain" description="Sushi" evidence="24">
    <location>
        <begin position="250"/>
        <end position="313"/>
    </location>
</feature>
<proteinExistence type="inferred from homology"/>
<evidence type="ECO:0000256" key="1">
    <source>
        <dbReference type="ARBA" id="ARBA00004251"/>
    </source>
</evidence>
<keyword evidence="10" id="KW-0677">Repeat</keyword>
<dbReference type="CTD" id="6401"/>
<dbReference type="FunFam" id="2.10.70.10:FF:000001">
    <property type="entry name" value="Selectin P"/>
    <property type="match status" value="4"/>
</dbReference>
<dbReference type="Gene3D" id="2.10.25.10">
    <property type="entry name" value="Laminin"/>
    <property type="match status" value="1"/>
</dbReference>
<comment type="caution">
    <text evidence="17">Lacks conserved residue(s) required for the propagation of feature annotation.</text>
</comment>
<keyword evidence="13 20" id="KW-1133">Transmembrane helix</keyword>
<dbReference type="InterPro" id="IPR051277">
    <property type="entry name" value="SEZ6_CSMD_C4BPB_Regulators"/>
</dbReference>
<accession>M4AFN0</accession>
<dbReference type="SMART" id="SM00032">
    <property type="entry name" value="CCP"/>
    <property type="match status" value="8"/>
</dbReference>
<dbReference type="SMART" id="SM00181">
    <property type="entry name" value="EGF"/>
    <property type="match status" value="1"/>
</dbReference>
<keyword evidence="6 20" id="KW-0812">Transmembrane</keyword>
<dbReference type="InterPro" id="IPR002396">
    <property type="entry name" value="Selectin_superfamily"/>
</dbReference>
<evidence type="ECO:0000256" key="11">
    <source>
        <dbReference type="ARBA" id="ARBA00022837"/>
    </source>
</evidence>
<feature type="domain" description="EGF-like" evidence="22">
    <location>
        <begin position="148"/>
        <end position="183"/>
    </location>
</feature>
<evidence type="ECO:0000256" key="5">
    <source>
        <dbReference type="ARBA" id="ARBA00022659"/>
    </source>
</evidence>
<evidence type="ECO:0000256" key="2">
    <source>
        <dbReference type="ARBA" id="ARBA00007360"/>
    </source>
</evidence>
<evidence type="ECO:0000256" key="3">
    <source>
        <dbReference type="ARBA" id="ARBA00022475"/>
    </source>
</evidence>
<keyword evidence="12" id="KW-0130">Cell adhesion</keyword>
<dbReference type="PANTHER" id="PTHR45656">
    <property type="entry name" value="PROTEIN CBR-CLEC-78"/>
    <property type="match status" value="1"/>
</dbReference>
<evidence type="ECO:0000259" key="24">
    <source>
        <dbReference type="PROSITE" id="PS50923"/>
    </source>
</evidence>
<dbReference type="InterPro" id="IPR018378">
    <property type="entry name" value="C-type_lectin_CS"/>
</dbReference>
<feature type="domain" description="Sushi" evidence="24">
    <location>
        <begin position="314"/>
        <end position="376"/>
    </location>
</feature>
<dbReference type="PROSITE" id="PS00022">
    <property type="entry name" value="EGF_1"/>
    <property type="match status" value="1"/>
</dbReference>
<evidence type="ECO:0000256" key="17">
    <source>
        <dbReference type="PROSITE-ProRule" id="PRU00076"/>
    </source>
</evidence>
<dbReference type="PROSITE" id="PS50923">
    <property type="entry name" value="SUSHI"/>
    <property type="match status" value="8"/>
</dbReference>
<dbReference type="InterPro" id="IPR016187">
    <property type="entry name" value="CTDL_fold"/>
</dbReference>
<reference evidence="25" key="3">
    <citation type="submission" date="2025-08" db="UniProtKB">
        <authorList>
            <consortium name="Ensembl"/>
        </authorList>
    </citation>
    <scope>IDENTIFICATION</scope>
    <source>
        <strain evidence="25">JP 163 A</strain>
    </source>
</reference>
<protein>
    <submittedName>
        <fullName evidence="25">Selectin E</fullName>
    </submittedName>
</protein>